<gene>
    <name evidence="1" type="ORF">KPL71_015021</name>
</gene>
<sequence>MAPQSAMASSQNINEEADHNRDWETWKKVDGIKFKPTAEVLIFVYLAGMVSGSTDGPIFPLIQEVDVYQYEPSKLKSKAHDFGDGNMYFFSRVQKKYKKGSIRERKAKGGFWKTGKCNTVRGKDGGTGTERSLTYYSYRHDPKPGEKPIKTHWLMREYMLKRPKNDKESMALCVVYFHGQRDNEDKQNSHPDVEAEGSPTRNNPALIHWDSNLEAINLEETLPPSWSYSNVFALSPNCYPLLNSTPNPAAIPYEQPLFFPPNSFQNTTDITFASWGSISPAPNNNFPLYSSNLNPAASTPERPSSNSFQNMINMMGVSSAAPADSIINTPNNWCSTLAELDPQNWMVERQEADGSPYHNRPNHESESGSKPLELCKGYSLAQSMAVGNSNHGCSLCFSELSMAAVCASGYVTENEIRRR</sequence>
<dbReference type="Proteomes" id="UP000829398">
    <property type="component" value="Chromosome 5"/>
</dbReference>
<comment type="caution">
    <text evidence="1">The sequence shown here is derived from an EMBL/GenBank/DDBJ whole genome shotgun (WGS) entry which is preliminary data.</text>
</comment>
<dbReference type="EMBL" id="CM039174">
    <property type="protein sequence ID" value="KAH9753311.1"/>
    <property type="molecule type" value="Genomic_DNA"/>
</dbReference>
<evidence type="ECO:0000313" key="2">
    <source>
        <dbReference type="Proteomes" id="UP000829398"/>
    </source>
</evidence>
<protein>
    <submittedName>
        <fullName evidence="1">NAC domain-containing protein 45</fullName>
    </submittedName>
</protein>
<reference evidence="2" key="1">
    <citation type="journal article" date="2023" name="Hortic. Res.">
        <title>A chromosome-level phased genome enabling allele-level studies in sweet orange: a case study on citrus Huanglongbing tolerance.</title>
        <authorList>
            <person name="Wu B."/>
            <person name="Yu Q."/>
            <person name="Deng Z."/>
            <person name="Duan Y."/>
            <person name="Luo F."/>
            <person name="Gmitter F. Jr."/>
        </authorList>
    </citation>
    <scope>NUCLEOTIDE SEQUENCE [LARGE SCALE GENOMIC DNA]</scope>
    <source>
        <strain evidence="2">cv. Valencia</strain>
    </source>
</reference>
<keyword evidence="2" id="KW-1185">Reference proteome</keyword>
<organism evidence="1 2">
    <name type="scientific">Citrus sinensis</name>
    <name type="common">Sweet orange</name>
    <name type="synonym">Citrus aurantium var. sinensis</name>
    <dbReference type="NCBI Taxonomy" id="2711"/>
    <lineage>
        <taxon>Eukaryota</taxon>
        <taxon>Viridiplantae</taxon>
        <taxon>Streptophyta</taxon>
        <taxon>Embryophyta</taxon>
        <taxon>Tracheophyta</taxon>
        <taxon>Spermatophyta</taxon>
        <taxon>Magnoliopsida</taxon>
        <taxon>eudicotyledons</taxon>
        <taxon>Gunneridae</taxon>
        <taxon>Pentapetalae</taxon>
        <taxon>rosids</taxon>
        <taxon>malvids</taxon>
        <taxon>Sapindales</taxon>
        <taxon>Rutaceae</taxon>
        <taxon>Aurantioideae</taxon>
        <taxon>Citrus</taxon>
    </lineage>
</organism>
<accession>A0ACB8KG64</accession>
<proteinExistence type="predicted"/>
<name>A0ACB8KG64_CITSI</name>
<evidence type="ECO:0000313" key="1">
    <source>
        <dbReference type="EMBL" id="KAH9753311.1"/>
    </source>
</evidence>